<reference evidence="1" key="1">
    <citation type="submission" date="2020-10" db="EMBL/GenBank/DDBJ databases">
        <authorList>
            <person name="Gilroy R."/>
        </authorList>
    </citation>
    <scope>NUCLEOTIDE SEQUENCE</scope>
    <source>
        <strain evidence="1">CHK199-13235</strain>
    </source>
</reference>
<name>A0A9D1FP49_9FIRM</name>
<evidence type="ECO:0000313" key="2">
    <source>
        <dbReference type="Proteomes" id="UP000824002"/>
    </source>
</evidence>
<dbReference type="AlphaFoldDB" id="A0A9D1FP49"/>
<gene>
    <name evidence="1" type="ORF">IAB51_11495</name>
</gene>
<accession>A0A9D1FP49</accession>
<reference evidence="1" key="2">
    <citation type="journal article" date="2021" name="PeerJ">
        <title>Extensive microbial diversity within the chicken gut microbiome revealed by metagenomics and culture.</title>
        <authorList>
            <person name="Gilroy R."/>
            <person name="Ravi A."/>
            <person name="Getino M."/>
            <person name="Pursley I."/>
            <person name="Horton D.L."/>
            <person name="Alikhan N.F."/>
            <person name="Baker D."/>
            <person name="Gharbi K."/>
            <person name="Hall N."/>
            <person name="Watson M."/>
            <person name="Adriaenssens E.M."/>
            <person name="Foster-Nyarko E."/>
            <person name="Jarju S."/>
            <person name="Secka A."/>
            <person name="Antonio M."/>
            <person name="Oren A."/>
            <person name="Chaudhuri R.R."/>
            <person name="La Ragione R."/>
            <person name="Hildebrand F."/>
            <person name="Pallen M.J."/>
        </authorList>
    </citation>
    <scope>NUCLEOTIDE SEQUENCE</scope>
    <source>
        <strain evidence="1">CHK199-13235</strain>
    </source>
</reference>
<sequence>MKNVCVYKGQPLKIKPILETLKEQGIPYQVKSKFTLRAVHEWGLNTARDPLQGGGRKDYIGPVEDVGLFVPESHEQEVRKMLRELLG</sequence>
<evidence type="ECO:0000313" key="1">
    <source>
        <dbReference type="EMBL" id="HIS77411.1"/>
    </source>
</evidence>
<dbReference type="Proteomes" id="UP000824002">
    <property type="component" value="Unassembled WGS sequence"/>
</dbReference>
<dbReference type="EMBL" id="DVJP01000076">
    <property type="protein sequence ID" value="HIS77411.1"/>
    <property type="molecule type" value="Genomic_DNA"/>
</dbReference>
<proteinExistence type="predicted"/>
<organism evidence="1 2">
    <name type="scientific">Candidatus Merdivicinus excrementipullorum</name>
    <dbReference type="NCBI Taxonomy" id="2840867"/>
    <lineage>
        <taxon>Bacteria</taxon>
        <taxon>Bacillati</taxon>
        <taxon>Bacillota</taxon>
        <taxon>Clostridia</taxon>
        <taxon>Eubacteriales</taxon>
        <taxon>Oscillospiraceae</taxon>
        <taxon>Oscillospiraceae incertae sedis</taxon>
        <taxon>Candidatus Merdivicinus</taxon>
    </lineage>
</organism>
<protein>
    <submittedName>
        <fullName evidence="1">Uncharacterized protein</fullName>
    </submittedName>
</protein>
<comment type="caution">
    <text evidence="1">The sequence shown here is derived from an EMBL/GenBank/DDBJ whole genome shotgun (WGS) entry which is preliminary data.</text>
</comment>